<evidence type="ECO:0000313" key="11">
    <source>
        <dbReference type="EMBL" id="THB62275.1"/>
    </source>
</evidence>
<feature type="region of interest" description="Disordered" evidence="7">
    <location>
        <begin position="71"/>
        <end position="93"/>
    </location>
</feature>
<feature type="transmembrane region" description="Helical" evidence="8">
    <location>
        <begin position="385"/>
        <end position="405"/>
    </location>
</feature>
<dbReference type="PANTHER" id="PTHR30572:SF4">
    <property type="entry name" value="ABC TRANSPORTER PERMEASE YTRF"/>
    <property type="match status" value="1"/>
</dbReference>
<protein>
    <submittedName>
        <fullName evidence="11">FtsX-like permease family protein</fullName>
    </submittedName>
</protein>
<feature type="compositionally biased region" description="Basic and acidic residues" evidence="7">
    <location>
        <begin position="75"/>
        <end position="93"/>
    </location>
</feature>
<feature type="domain" description="ABC3 transporter permease C-terminal" evidence="9">
    <location>
        <begin position="294"/>
        <end position="417"/>
    </location>
</feature>
<evidence type="ECO:0000259" key="9">
    <source>
        <dbReference type="Pfam" id="PF02687"/>
    </source>
</evidence>
<dbReference type="RefSeq" id="WP_136135661.1">
    <property type="nucleotide sequence ID" value="NZ_SDGV01000001.1"/>
</dbReference>
<accession>A0A4S3BAC6</accession>
<dbReference type="AlphaFoldDB" id="A0A4S3BAC6"/>
<dbReference type="Pfam" id="PF12704">
    <property type="entry name" value="MacB_PCD"/>
    <property type="match status" value="1"/>
</dbReference>
<keyword evidence="12" id="KW-1185">Reference proteome</keyword>
<dbReference type="EMBL" id="SDGV01000001">
    <property type="protein sequence ID" value="THB62275.1"/>
    <property type="molecule type" value="Genomic_DNA"/>
</dbReference>
<evidence type="ECO:0000256" key="4">
    <source>
        <dbReference type="ARBA" id="ARBA00022989"/>
    </source>
</evidence>
<dbReference type="Pfam" id="PF02687">
    <property type="entry name" value="FtsX"/>
    <property type="match status" value="1"/>
</dbReference>
<evidence type="ECO:0000256" key="1">
    <source>
        <dbReference type="ARBA" id="ARBA00004651"/>
    </source>
</evidence>
<dbReference type="InterPro" id="IPR025857">
    <property type="entry name" value="MacB_PCD"/>
</dbReference>
<gene>
    <name evidence="11" type="ORF">ESZ54_00220</name>
</gene>
<name>A0A4S3BAC6_9ENTE</name>
<feature type="transmembrane region" description="Helical" evidence="8">
    <location>
        <begin position="21"/>
        <end position="45"/>
    </location>
</feature>
<comment type="caution">
    <text evidence="11">The sequence shown here is derived from an EMBL/GenBank/DDBJ whole genome shotgun (WGS) entry which is preliminary data.</text>
</comment>
<evidence type="ECO:0000256" key="2">
    <source>
        <dbReference type="ARBA" id="ARBA00022475"/>
    </source>
</evidence>
<dbReference type="InterPro" id="IPR050250">
    <property type="entry name" value="Macrolide_Exporter_MacB"/>
</dbReference>
<dbReference type="GO" id="GO:0005886">
    <property type="term" value="C:plasma membrane"/>
    <property type="evidence" value="ECO:0007669"/>
    <property type="project" value="UniProtKB-SubCell"/>
</dbReference>
<keyword evidence="2" id="KW-1003">Cell membrane</keyword>
<evidence type="ECO:0000259" key="10">
    <source>
        <dbReference type="Pfam" id="PF12704"/>
    </source>
</evidence>
<evidence type="ECO:0000256" key="7">
    <source>
        <dbReference type="SAM" id="MobiDB-lite"/>
    </source>
</evidence>
<comment type="similarity">
    <text evidence="6">Belongs to the ABC-4 integral membrane protein family.</text>
</comment>
<feature type="transmembrane region" description="Helical" evidence="8">
    <location>
        <begin position="291"/>
        <end position="315"/>
    </location>
</feature>
<keyword evidence="4 8" id="KW-1133">Transmembrane helix</keyword>
<evidence type="ECO:0000313" key="12">
    <source>
        <dbReference type="Proteomes" id="UP000310506"/>
    </source>
</evidence>
<comment type="subcellular location">
    <subcellularLocation>
        <location evidence="1">Cell membrane</location>
        <topology evidence="1">Multi-pass membrane protein</topology>
    </subcellularLocation>
</comment>
<keyword evidence="5 8" id="KW-0472">Membrane</keyword>
<keyword evidence="3 8" id="KW-0812">Transmembrane</keyword>
<sequence>MKFWDIIKSANANLFRNKSRTILTIVAIFIGAFTISLTVGINIGVNDYVDKQLQGVGDMDTMIVMPKQEFGAEMGGDKPKKYEPKEQKSEQAKLSKNDFETLKEMQELSKIKPMENFQTDFIQGASDDKFVFNASISLGNKVELEAGRQIDNDAPKNEIVLATSYVKSLGYKNNKEAIGKEVTLGVTEMGTGKTQEVKAEIVGVRTKSIVQGGMSMVNNALSGKLVQINETGLPEQMQGQVFAATASLPKNITPAEITKIKTKLADKGFMGQTMDDQIGIIRNVVNGITGVLTMFGGIALLAASFGIINTLYMSVQERTREIGLMKAMGMSGGKIFSLFSFEALLIGFWGSVVGLGGAYGVGQLINQFATKNFLKGLDGLTLVEFNLSSALMIVVVIMLIAFLAGTFPAKRAAKLDPITALKYE</sequence>
<evidence type="ECO:0000256" key="3">
    <source>
        <dbReference type="ARBA" id="ARBA00022692"/>
    </source>
</evidence>
<reference evidence="11 12" key="1">
    <citation type="submission" date="2019-01" db="EMBL/GenBank/DDBJ databases">
        <title>Vagococcus silagei sp. nov. isolated from brewer's grain.</title>
        <authorList>
            <person name="Guu J.-R."/>
        </authorList>
    </citation>
    <scope>NUCLEOTIDE SEQUENCE [LARGE SCALE GENOMIC DNA]</scope>
    <source>
        <strain evidence="11 12">2B-2</strain>
    </source>
</reference>
<dbReference type="PANTHER" id="PTHR30572">
    <property type="entry name" value="MEMBRANE COMPONENT OF TRANSPORTER-RELATED"/>
    <property type="match status" value="1"/>
</dbReference>
<evidence type="ECO:0000256" key="8">
    <source>
        <dbReference type="SAM" id="Phobius"/>
    </source>
</evidence>
<dbReference type="Proteomes" id="UP000310506">
    <property type="component" value="Unassembled WGS sequence"/>
</dbReference>
<dbReference type="InterPro" id="IPR003838">
    <property type="entry name" value="ABC3_permease_C"/>
</dbReference>
<evidence type="ECO:0000256" key="5">
    <source>
        <dbReference type="ARBA" id="ARBA00023136"/>
    </source>
</evidence>
<feature type="domain" description="MacB-like periplasmic core" evidence="10">
    <location>
        <begin position="21"/>
        <end position="217"/>
    </location>
</feature>
<dbReference type="OrthoDB" id="9770036at2"/>
<dbReference type="GO" id="GO:0022857">
    <property type="term" value="F:transmembrane transporter activity"/>
    <property type="evidence" value="ECO:0007669"/>
    <property type="project" value="TreeGrafter"/>
</dbReference>
<organism evidence="11 12">
    <name type="scientific">Vagococcus silagei</name>
    <dbReference type="NCBI Taxonomy" id="2508885"/>
    <lineage>
        <taxon>Bacteria</taxon>
        <taxon>Bacillati</taxon>
        <taxon>Bacillota</taxon>
        <taxon>Bacilli</taxon>
        <taxon>Lactobacillales</taxon>
        <taxon>Enterococcaceae</taxon>
        <taxon>Vagococcus</taxon>
    </lineage>
</organism>
<evidence type="ECO:0000256" key="6">
    <source>
        <dbReference type="ARBA" id="ARBA00038076"/>
    </source>
</evidence>
<proteinExistence type="inferred from homology"/>
<feature type="transmembrane region" description="Helical" evidence="8">
    <location>
        <begin position="336"/>
        <end position="365"/>
    </location>
</feature>